<feature type="domain" description="Transglycosylase SLT" evidence="3">
    <location>
        <begin position="108"/>
        <end position="212"/>
    </location>
</feature>
<dbReference type="InterPro" id="IPR008258">
    <property type="entry name" value="Transglycosylase_SLT_dom_1"/>
</dbReference>
<organism evidence="4 5">
    <name type="scientific">Fulvivirga lutea</name>
    <dbReference type="NCBI Taxonomy" id="2810512"/>
    <lineage>
        <taxon>Bacteria</taxon>
        <taxon>Pseudomonadati</taxon>
        <taxon>Bacteroidota</taxon>
        <taxon>Cytophagia</taxon>
        <taxon>Cytophagales</taxon>
        <taxon>Fulvivirgaceae</taxon>
        <taxon>Fulvivirga</taxon>
    </lineage>
</organism>
<evidence type="ECO:0000256" key="1">
    <source>
        <dbReference type="ARBA" id="ARBA00007734"/>
    </source>
</evidence>
<keyword evidence="2" id="KW-1133">Transmembrane helix</keyword>
<feature type="transmembrane region" description="Helical" evidence="2">
    <location>
        <begin position="6"/>
        <end position="22"/>
    </location>
</feature>
<evidence type="ECO:0000313" key="4">
    <source>
        <dbReference type="EMBL" id="QSE98322.1"/>
    </source>
</evidence>
<dbReference type="Gene3D" id="1.10.530.10">
    <property type="match status" value="1"/>
</dbReference>
<dbReference type="EMBL" id="CP070608">
    <property type="protein sequence ID" value="QSE98322.1"/>
    <property type="molecule type" value="Genomic_DNA"/>
</dbReference>
<evidence type="ECO:0000256" key="2">
    <source>
        <dbReference type="SAM" id="Phobius"/>
    </source>
</evidence>
<comment type="similarity">
    <text evidence="1">Belongs to the transglycosylase Slt family.</text>
</comment>
<keyword evidence="5" id="KW-1185">Reference proteome</keyword>
<sequence length="310" mass="35807">MNNLSIYISIMAFVLVCGYISYNEGNKDDIPRSDQLAISNMPPAGFENYLNAASLELPKSMTFAGEPVPLHIADVRERLDRELHINTYWHSSTIFLLKRGHKWLPQIEKILKENNVPDDFKYLAAIEGGFQNDVSPKNAVGFWQIRKDAGKEFGLEIGRDVDERYDPLKSTQAACNYLNKAYERFGNWTNVAASYNRGRSGLARAINNQKVDSYYDLMLNEETSRYVFRILAIKEIFQNPKKYGFDISKEHLYDEEKVKYVEVDSDIKDLVAFAKEQGINYKLLKRHNPWLRDDQLNVTRGKTYQIAIPL</sequence>
<evidence type="ECO:0000313" key="5">
    <source>
        <dbReference type="Proteomes" id="UP000662783"/>
    </source>
</evidence>
<proteinExistence type="inferred from homology"/>
<dbReference type="InterPro" id="IPR023346">
    <property type="entry name" value="Lysozyme-like_dom_sf"/>
</dbReference>
<name>A0A975A2A2_9BACT</name>
<dbReference type="SUPFAM" id="SSF53955">
    <property type="entry name" value="Lysozyme-like"/>
    <property type="match status" value="1"/>
</dbReference>
<keyword evidence="2" id="KW-0812">Transmembrane</keyword>
<dbReference type="Proteomes" id="UP000662783">
    <property type="component" value="Chromosome"/>
</dbReference>
<protein>
    <submittedName>
        <fullName evidence="4">Lytic transglycosylase domain-containing protein</fullName>
    </submittedName>
</protein>
<dbReference type="KEGG" id="fuv:JR347_04380"/>
<dbReference type="PANTHER" id="PTHR37423:SF2">
    <property type="entry name" value="MEMBRANE-BOUND LYTIC MUREIN TRANSGLYCOSYLASE C"/>
    <property type="match status" value="1"/>
</dbReference>
<dbReference type="PANTHER" id="PTHR37423">
    <property type="entry name" value="SOLUBLE LYTIC MUREIN TRANSGLYCOSYLASE-RELATED"/>
    <property type="match status" value="1"/>
</dbReference>
<gene>
    <name evidence="4" type="ORF">JR347_04380</name>
</gene>
<dbReference type="AlphaFoldDB" id="A0A975A2A2"/>
<dbReference type="Pfam" id="PF01464">
    <property type="entry name" value="SLT"/>
    <property type="match status" value="1"/>
</dbReference>
<evidence type="ECO:0000259" key="3">
    <source>
        <dbReference type="Pfam" id="PF01464"/>
    </source>
</evidence>
<dbReference type="RefSeq" id="WP_205722837.1">
    <property type="nucleotide sequence ID" value="NZ_CP070608.1"/>
</dbReference>
<accession>A0A975A2A2</accession>
<keyword evidence="2" id="KW-0472">Membrane</keyword>
<reference evidence="4" key="1">
    <citation type="submission" date="2021-02" db="EMBL/GenBank/DDBJ databases">
        <title>Fulvivirga sp. S481 isolated from sea water.</title>
        <authorList>
            <person name="Bae S.S."/>
            <person name="Baek K."/>
        </authorList>
    </citation>
    <scope>NUCLEOTIDE SEQUENCE</scope>
    <source>
        <strain evidence="4">S481</strain>
    </source>
</reference>
<dbReference type="CDD" id="cd16894">
    <property type="entry name" value="MltD-like"/>
    <property type="match status" value="1"/>
</dbReference>